<keyword evidence="1" id="KW-0812">Transmembrane</keyword>
<dbReference type="STRING" id="504472.Slin_2299"/>
<dbReference type="InterPro" id="IPR026272">
    <property type="entry name" value="SdpI"/>
</dbReference>
<sequence>MKTNNTSIEVLIIALLAAPLIYLGLIWNQLPAEITTHYDLAGNANGWMPKKQAALFTVVISLLLYLLLRYLPMIDPRKQLQTANYQKLRLMFTLLTSAIMSWVFYLANHSVSSESFVSVLMAIISVTIAGVGNYITTIKPNWFVGIRTPWTLDNEVVWRKTHRMGGRLMVAGGIVSTVLALLLPLAYKVGITVSILLLVSFVPVVYSYICFRQENAHRLN</sequence>
<dbReference type="Proteomes" id="UP000002028">
    <property type="component" value="Chromosome"/>
</dbReference>
<dbReference type="PIRSF" id="PIRSF038959">
    <property type="entry name" value="SdpI"/>
    <property type="match status" value="1"/>
</dbReference>
<evidence type="ECO:0000313" key="4">
    <source>
        <dbReference type="Proteomes" id="UP000002028"/>
    </source>
</evidence>
<dbReference type="InterPro" id="IPR025962">
    <property type="entry name" value="SdpI/YhfL"/>
</dbReference>
<dbReference type="EMBL" id="CP001769">
    <property type="protein sequence ID" value="ADB38320.1"/>
    <property type="molecule type" value="Genomic_DNA"/>
</dbReference>
<evidence type="ECO:0000259" key="2">
    <source>
        <dbReference type="Pfam" id="PF07853"/>
    </source>
</evidence>
<keyword evidence="1" id="KW-1133">Transmembrane helix</keyword>
<dbReference type="PANTHER" id="PTHR37810:SF5">
    <property type="entry name" value="IMMUNITY PROTEIN SDPI"/>
    <property type="match status" value="1"/>
</dbReference>
<dbReference type="eggNOG" id="COG5658">
    <property type="taxonomic scope" value="Bacteria"/>
</dbReference>
<keyword evidence="4" id="KW-1185">Reference proteome</keyword>
<dbReference type="KEGG" id="sli:Slin_2299"/>
<organism evidence="3 4">
    <name type="scientific">Spirosoma linguale (strain ATCC 33905 / DSM 74 / LMG 10896 / Claus 1)</name>
    <dbReference type="NCBI Taxonomy" id="504472"/>
    <lineage>
        <taxon>Bacteria</taxon>
        <taxon>Pseudomonadati</taxon>
        <taxon>Bacteroidota</taxon>
        <taxon>Cytophagia</taxon>
        <taxon>Cytophagales</taxon>
        <taxon>Cytophagaceae</taxon>
        <taxon>Spirosoma</taxon>
    </lineage>
</organism>
<gene>
    <name evidence="3" type="ordered locus">Slin_2299</name>
</gene>
<feature type="transmembrane region" description="Helical" evidence="1">
    <location>
        <begin position="119"/>
        <end position="137"/>
    </location>
</feature>
<feature type="transmembrane region" description="Helical" evidence="1">
    <location>
        <begin position="88"/>
        <end position="107"/>
    </location>
</feature>
<protein>
    <recommendedName>
        <fullName evidence="2">DUF1648 domain-containing protein</fullName>
    </recommendedName>
</protein>
<feature type="transmembrane region" description="Helical" evidence="1">
    <location>
        <begin position="47"/>
        <end position="68"/>
    </location>
</feature>
<feature type="transmembrane region" description="Helical" evidence="1">
    <location>
        <begin position="193"/>
        <end position="211"/>
    </location>
</feature>
<dbReference type="GO" id="GO:0009636">
    <property type="term" value="P:response to toxic substance"/>
    <property type="evidence" value="ECO:0007669"/>
    <property type="project" value="TreeGrafter"/>
</dbReference>
<feature type="transmembrane region" description="Helical" evidence="1">
    <location>
        <begin position="7"/>
        <end position="27"/>
    </location>
</feature>
<name>D2QER8_SPILD</name>
<dbReference type="InterPro" id="IPR012867">
    <property type="entry name" value="DUF1648"/>
</dbReference>
<dbReference type="PANTHER" id="PTHR37810">
    <property type="entry name" value="IMMUNITY PROTEIN SDPI"/>
    <property type="match status" value="1"/>
</dbReference>
<reference evidence="3 4" key="1">
    <citation type="journal article" date="2010" name="Stand. Genomic Sci.">
        <title>Complete genome sequence of Spirosoma linguale type strain (1).</title>
        <authorList>
            <person name="Lail K."/>
            <person name="Sikorski J."/>
            <person name="Saunders E."/>
            <person name="Lapidus A."/>
            <person name="Glavina Del Rio T."/>
            <person name="Copeland A."/>
            <person name="Tice H."/>
            <person name="Cheng J.-F."/>
            <person name="Lucas S."/>
            <person name="Nolan M."/>
            <person name="Bruce D."/>
            <person name="Goodwin L."/>
            <person name="Pitluck S."/>
            <person name="Ivanova N."/>
            <person name="Mavromatis K."/>
            <person name="Ovchinnikova G."/>
            <person name="Pati A."/>
            <person name="Chen A."/>
            <person name="Palaniappan K."/>
            <person name="Land M."/>
            <person name="Hauser L."/>
            <person name="Chang Y.-J."/>
            <person name="Jeffries C.D."/>
            <person name="Chain P."/>
            <person name="Brettin T."/>
            <person name="Detter J.C."/>
            <person name="Schuetze A."/>
            <person name="Rohde M."/>
            <person name="Tindall B.J."/>
            <person name="Goeker M."/>
            <person name="Bristow J."/>
            <person name="Eisen J.A."/>
            <person name="Markowitz V."/>
            <person name="Hugenholtz P."/>
            <person name="Kyrpides N.C."/>
            <person name="Klenk H.-P."/>
            <person name="Chen F."/>
        </authorList>
    </citation>
    <scope>NUCLEOTIDE SEQUENCE [LARGE SCALE GENOMIC DNA]</scope>
    <source>
        <strain evidence="4">ATCC 33905 / DSM 74 / LMG 10896 / Claus 1</strain>
    </source>
</reference>
<proteinExistence type="predicted"/>
<dbReference type="Pfam" id="PF13630">
    <property type="entry name" value="SdpI"/>
    <property type="match status" value="1"/>
</dbReference>
<evidence type="ECO:0000256" key="1">
    <source>
        <dbReference type="SAM" id="Phobius"/>
    </source>
</evidence>
<dbReference type="AlphaFoldDB" id="D2QER8"/>
<accession>D2QER8</accession>
<dbReference type="RefSeq" id="WP_012926856.1">
    <property type="nucleotide sequence ID" value="NC_013730.1"/>
</dbReference>
<feature type="transmembrane region" description="Helical" evidence="1">
    <location>
        <begin position="168"/>
        <end position="187"/>
    </location>
</feature>
<dbReference type="Pfam" id="PF07853">
    <property type="entry name" value="DUF1648"/>
    <property type="match status" value="1"/>
</dbReference>
<evidence type="ECO:0000313" key="3">
    <source>
        <dbReference type="EMBL" id="ADB38320.1"/>
    </source>
</evidence>
<dbReference type="HOGENOM" id="CLU_093038_0_0_10"/>
<feature type="domain" description="DUF1648" evidence="2">
    <location>
        <begin position="15"/>
        <end position="60"/>
    </location>
</feature>
<keyword evidence="1" id="KW-0472">Membrane</keyword>